<evidence type="ECO:0000313" key="8">
    <source>
        <dbReference type="EMBL" id="PIE31991.1"/>
    </source>
</evidence>
<gene>
    <name evidence="8" type="ORF">CSA55_04375</name>
</gene>
<dbReference type="SUPFAM" id="SSF55957">
    <property type="entry name" value="Phosphoglucomutase, C-terminal domain"/>
    <property type="match status" value="1"/>
</dbReference>
<evidence type="ECO:0000259" key="7">
    <source>
        <dbReference type="Pfam" id="PF02880"/>
    </source>
</evidence>
<evidence type="ECO:0008006" key="10">
    <source>
        <dbReference type="Google" id="ProtNLM"/>
    </source>
</evidence>
<dbReference type="Proteomes" id="UP000230914">
    <property type="component" value="Unassembled WGS sequence"/>
</dbReference>
<keyword evidence="4" id="KW-0460">Magnesium</keyword>
<dbReference type="PANTHER" id="PTHR42946">
    <property type="entry name" value="PHOSPHOHEXOSE MUTASE"/>
    <property type="match status" value="1"/>
</dbReference>
<evidence type="ECO:0000256" key="4">
    <source>
        <dbReference type="ARBA" id="ARBA00022842"/>
    </source>
</evidence>
<evidence type="ECO:0000256" key="3">
    <source>
        <dbReference type="ARBA" id="ARBA00022723"/>
    </source>
</evidence>
<dbReference type="GO" id="GO:0009252">
    <property type="term" value="P:peptidoglycan biosynthetic process"/>
    <property type="evidence" value="ECO:0007669"/>
    <property type="project" value="TreeGrafter"/>
</dbReference>
<dbReference type="PANTHER" id="PTHR42946:SF1">
    <property type="entry name" value="PHOSPHOGLUCOMUTASE (ALPHA-D-GLUCOSE-1,6-BISPHOSPHATE-DEPENDENT)"/>
    <property type="match status" value="1"/>
</dbReference>
<comment type="caution">
    <text evidence="8">The sequence shown here is derived from an EMBL/GenBank/DDBJ whole genome shotgun (WGS) entry which is preliminary data.</text>
</comment>
<dbReference type="InterPro" id="IPR005846">
    <property type="entry name" value="A-D-PHexomutase_a/b/a-III"/>
</dbReference>
<keyword evidence="5" id="KW-0413">Isomerase</keyword>
<dbReference type="Pfam" id="PF00408">
    <property type="entry name" value="PGM_PMM_IV"/>
    <property type="match status" value="1"/>
</dbReference>
<name>A0A2G6K8J6_9ACTN</name>
<dbReference type="GO" id="GO:0004615">
    <property type="term" value="F:phosphomannomutase activity"/>
    <property type="evidence" value="ECO:0007669"/>
    <property type="project" value="TreeGrafter"/>
</dbReference>
<dbReference type="Gene3D" id="3.30.310.50">
    <property type="entry name" value="Alpha-D-phosphohexomutase, C-terminal domain"/>
    <property type="match status" value="1"/>
</dbReference>
<dbReference type="InterPro" id="IPR050060">
    <property type="entry name" value="Phosphoglucosamine_mutase"/>
</dbReference>
<dbReference type="InterPro" id="IPR016055">
    <property type="entry name" value="A-D-PHexomutase_a/b/a-I/II/III"/>
</dbReference>
<feature type="domain" description="Alpha-D-phosphohexomutase alpha/beta/alpha" evidence="7">
    <location>
        <begin position="1"/>
        <end position="84"/>
    </location>
</feature>
<sequence length="162" mass="16940">MTNLGFRLAMNEAGISVVDTAVGDRYVLEALTGGGFSLGGEQSGHVIFSDLANTGDGLLTGLILADLVVRSARPLSELASAVMTQLPQVLINVEVGQRRPDVAERIAAEIVEAARPLGDRGRILIRPSGTEPVVRIMVEAPTAELAHATADSLIEPVRAACC</sequence>
<evidence type="ECO:0000256" key="2">
    <source>
        <dbReference type="ARBA" id="ARBA00022553"/>
    </source>
</evidence>
<dbReference type="Pfam" id="PF02880">
    <property type="entry name" value="PGM_PMM_III"/>
    <property type="match status" value="1"/>
</dbReference>
<evidence type="ECO:0000256" key="5">
    <source>
        <dbReference type="ARBA" id="ARBA00023235"/>
    </source>
</evidence>
<dbReference type="GO" id="GO:0046872">
    <property type="term" value="F:metal ion binding"/>
    <property type="evidence" value="ECO:0007669"/>
    <property type="project" value="UniProtKB-KW"/>
</dbReference>
<reference evidence="8 9" key="1">
    <citation type="submission" date="2017-10" db="EMBL/GenBank/DDBJ databases">
        <title>Novel microbial diversity and functional potential in the marine mammal oral microbiome.</title>
        <authorList>
            <person name="Dudek N.K."/>
            <person name="Sun C.L."/>
            <person name="Burstein D."/>
            <person name="Kantor R.S."/>
            <person name="Aliaga Goltsman D.S."/>
            <person name="Bik E.M."/>
            <person name="Thomas B.C."/>
            <person name="Banfield J.F."/>
            <person name="Relman D.A."/>
        </authorList>
    </citation>
    <scope>NUCLEOTIDE SEQUENCE [LARGE SCALE GENOMIC DNA]</scope>
    <source>
        <strain evidence="8">DOLJORAL78_61_10</strain>
    </source>
</reference>
<dbReference type="SUPFAM" id="SSF53738">
    <property type="entry name" value="Phosphoglucomutase, first 3 domains"/>
    <property type="match status" value="1"/>
</dbReference>
<organism evidence="8 9">
    <name type="scientific">Ilumatobacter coccineus</name>
    <dbReference type="NCBI Taxonomy" id="467094"/>
    <lineage>
        <taxon>Bacteria</taxon>
        <taxon>Bacillati</taxon>
        <taxon>Actinomycetota</taxon>
        <taxon>Acidimicrobiia</taxon>
        <taxon>Acidimicrobiales</taxon>
        <taxon>Ilumatobacteraceae</taxon>
        <taxon>Ilumatobacter</taxon>
    </lineage>
</organism>
<dbReference type="GO" id="GO:0005975">
    <property type="term" value="P:carbohydrate metabolic process"/>
    <property type="evidence" value="ECO:0007669"/>
    <property type="project" value="InterPro"/>
</dbReference>
<dbReference type="GO" id="GO:0008966">
    <property type="term" value="F:phosphoglucosamine mutase activity"/>
    <property type="evidence" value="ECO:0007669"/>
    <property type="project" value="TreeGrafter"/>
</dbReference>
<dbReference type="AlphaFoldDB" id="A0A2G6K8J6"/>
<evidence type="ECO:0000256" key="1">
    <source>
        <dbReference type="ARBA" id="ARBA00001946"/>
    </source>
</evidence>
<proteinExistence type="predicted"/>
<keyword evidence="2" id="KW-0597">Phosphoprotein</keyword>
<dbReference type="GO" id="GO:0005829">
    <property type="term" value="C:cytosol"/>
    <property type="evidence" value="ECO:0007669"/>
    <property type="project" value="TreeGrafter"/>
</dbReference>
<comment type="cofactor">
    <cofactor evidence="1">
        <name>Mg(2+)</name>
        <dbReference type="ChEBI" id="CHEBI:18420"/>
    </cofactor>
</comment>
<protein>
    <recommendedName>
        <fullName evidence="10">Phosphoglucosamine mutase</fullName>
    </recommendedName>
</protein>
<keyword evidence="3" id="KW-0479">Metal-binding</keyword>
<feature type="domain" description="Alpha-D-phosphohexomutase C-terminal" evidence="6">
    <location>
        <begin position="90"/>
        <end position="154"/>
    </location>
</feature>
<dbReference type="GO" id="GO:0006048">
    <property type="term" value="P:UDP-N-acetylglucosamine biosynthetic process"/>
    <property type="evidence" value="ECO:0007669"/>
    <property type="project" value="TreeGrafter"/>
</dbReference>
<dbReference type="FunFam" id="3.30.310.50:FF:000001">
    <property type="entry name" value="Phosphoglucosamine mutase"/>
    <property type="match status" value="1"/>
</dbReference>
<dbReference type="Gene3D" id="3.40.120.10">
    <property type="entry name" value="Alpha-D-Glucose-1,6-Bisphosphate, subunit A, domain 3"/>
    <property type="match status" value="2"/>
</dbReference>
<dbReference type="InterPro" id="IPR036900">
    <property type="entry name" value="A-D-PHexomutase_C_sf"/>
</dbReference>
<evidence type="ECO:0000259" key="6">
    <source>
        <dbReference type="Pfam" id="PF00408"/>
    </source>
</evidence>
<dbReference type="EMBL" id="PDSL01000057">
    <property type="protein sequence ID" value="PIE31991.1"/>
    <property type="molecule type" value="Genomic_DNA"/>
</dbReference>
<evidence type="ECO:0000313" key="9">
    <source>
        <dbReference type="Proteomes" id="UP000230914"/>
    </source>
</evidence>
<dbReference type="InterPro" id="IPR005843">
    <property type="entry name" value="A-D-PHexomutase_C"/>
</dbReference>
<accession>A0A2G6K8J6</accession>